<dbReference type="PANTHER" id="PTHR43619">
    <property type="entry name" value="S-ADENOSYL-L-METHIONINE-DEPENDENT METHYLTRANSFERASE YKTD-RELATED"/>
    <property type="match status" value="1"/>
</dbReference>
<comment type="caution">
    <text evidence="7">The sequence shown here is derived from an EMBL/GenBank/DDBJ whole genome shotgun (WGS) entry which is preliminary data.</text>
</comment>
<dbReference type="Proteomes" id="UP000286208">
    <property type="component" value="Unassembled WGS sequence"/>
</dbReference>
<dbReference type="InterPro" id="IPR029063">
    <property type="entry name" value="SAM-dependent_MTases_sf"/>
</dbReference>
<sequence>MSAAARAAHAIVDPPPHLIVDETARRICAAAGSPSPLDFHLAHPTEPILAAARVSAAARSAYAEQLLRSSGLRQFVVLGAGLDTAASRAPGSCAVWHVDLPGVLAWRGSLLDGAGVPDRGVPVPVDLAVADPVPALVRAGLRADEPVFVSWLGVSMYLDADGVRRTFESLGALAPGSELVFDHIVPPADRDDAGADYARAVSAAVGAQGEPWRYTPPLSELEGRLDATGWSTVASVRESDSAPAGFWARSVALRPMELVRFTHARLSPPPRTGRDG</sequence>
<accession>A0A3S3D2N6</accession>
<dbReference type="GO" id="GO:0032259">
    <property type="term" value="P:methylation"/>
    <property type="evidence" value="ECO:0007669"/>
    <property type="project" value="UniProtKB-KW"/>
</dbReference>
<name>A0A3S3D2N6_9NOCA</name>
<dbReference type="Pfam" id="PF04072">
    <property type="entry name" value="LCM"/>
    <property type="match status" value="1"/>
</dbReference>
<evidence type="ECO:0000313" key="7">
    <source>
        <dbReference type="EMBL" id="RVW11531.1"/>
    </source>
</evidence>
<dbReference type="InterPro" id="IPR007213">
    <property type="entry name" value="Ppm1/Ppm2/Tcmp"/>
</dbReference>
<gene>
    <name evidence="7" type="ORF">EGT67_03760</name>
</gene>
<evidence type="ECO:0000256" key="1">
    <source>
        <dbReference type="ARBA" id="ARBA00003907"/>
    </source>
</evidence>
<keyword evidence="4 7" id="KW-0808">Transferase</keyword>
<evidence type="ECO:0000256" key="6">
    <source>
        <dbReference type="RuleBase" id="RU362030"/>
    </source>
</evidence>
<dbReference type="EC" id="2.1.1.-" evidence="6"/>
<dbReference type="EMBL" id="RKLP01000001">
    <property type="protein sequence ID" value="RVW11531.1"/>
    <property type="molecule type" value="Genomic_DNA"/>
</dbReference>
<comment type="similarity">
    <text evidence="2 6">Belongs to the UPF0677 family.</text>
</comment>
<dbReference type="NCBIfam" id="TIGR00027">
    <property type="entry name" value="mthyl_TIGR00027"/>
    <property type="match status" value="1"/>
</dbReference>
<dbReference type="RefSeq" id="WP_127914654.1">
    <property type="nucleotide sequence ID" value="NZ_RKLP01000001.1"/>
</dbReference>
<evidence type="ECO:0000256" key="4">
    <source>
        <dbReference type="ARBA" id="ARBA00022679"/>
    </source>
</evidence>
<evidence type="ECO:0000256" key="2">
    <source>
        <dbReference type="ARBA" id="ARBA00008138"/>
    </source>
</evidence>
<proteinExistence type="inferred from homology"/>
<dbReference type="InterPro" id="IPR011610">
    <property type="entry name" value="SAM_mthyl_Trfase_ML2640-like"/>
</dbReference>
<evidence type="ECO:0000313" key="8">
    <source>
        <dbReference type="Proteomes" id="UP000286208"/>
    </source>
</evidence>
<protein>
    <recommendedName>
        <fullName evidence="6">S-adenosyl-L-methionine-dependent methyltransferase</fullName>
        <ecNumber evidence="6">2.1.1.-</ecNumber>
    </recommendedName>
</protein>
<evidence type="ECO:0000256" key="5">
    <source>
        <dbReference type="ARBA" id="ARBA00022691"/>
    </source>
</evidence>
<dbReference type="AlphaFoldDB" id="A0A3S3D2N6"/>
<dbReference type="PANTHER" id="PTHR43619:SF2">
    <property type="entry name" value="S-ADENOSYL-L-METHIONINE-DEPENDENT METHYLTRANSFERASES SUPERFAMILY PROTEIN"/>
    <property type="match status" value="1"/>
</dbReference>
<keyword evidence="3 6" id="KW-0489">Methyltransferase</keyword>
<organism evidence="7 8">
    <name type="scientific">Prescottella agglutinans</name>
    <dbReference type="NCBI Taxonomy" id="1644129"/>
    <lineage>
        <taxon>Bacteria</taxon>
        <taxon>Bacillati</taxon>
        <taxon>Actinomycetota</taxon>
        <taxon>Actinomycetes</taxon>
        <taxon>Mycobacteriales</taxon>
        <taxon>Nocardiaceae</taxon>
        <taxon>Prescottella</taxon>
    </lineage>
</organism>
<keyword evidence="5 6" id="KW-0949">S-adenosyl-L-methionine</keyword>
<keyword evidence="8" id="KW-1185">Reference proteome</keyword>
<comment type="function">
    <text evidence="1 6">Exhibits S-adenosyl-L-methionine-dependent methyltransferase activity.</text>
</comment>
<dbReference type="GO" id="GO:0008168">
    <property type="term" value="F:methyltransferase activity"/>
    <property type="evidence" value="ECO:0007669"/>
    <property type="project" value="UniProtKB-UniRule"/>
</dbReference>
<evidence type="ECO:0000256" key="3">
    <source>
        <dbReference type="ARBA" id="ARBA00022603"/>
    </source>
</evidence>
<reference evidence="7 8" key="1">
    <citation type="submission" date="2018-11" db="EMBL/GenBank/DDBJ databases">
        <title>Rhodococcus spongicola sp. nov. and Rhodococcus xishaensis sp. nov. from marine sponges.</title>
        <authorList>
            <person name="Li L."/>
            <person name="Lin H.W."/>
        </authorList>
    </citation>
    <scope>NUCLEOTIDE SEQUENCE [LARGE SCALE GENOMIC DNA]</scope>
    <source>
        <strain evidence="7 8">CCTCC AB2014297</strain>
    </source>
</reference>
<dbReference type="OrthoDB" id="9806164at2"/>
<dbReference type="Gene3D" id="3.40.50.150">
    <property type="entry name" value="Vaccinia Virus protein VP39"/>
    <property type="match status" value="1"/>
</dbReference>
<dbReference type="SUPFAM" id="SSF53335">
    <property type="entry name" value="S-adenosyl-L-methionine-dependent methyltransferases"/>
    <property type="match status" value="1"/>
</dbReference>